<dbReference type="PANTHER" id="PTHR43350">
    <property type="entry name" value="NAD-DEPENDENT ALCOHOL DEHYDROGENASE"/>
    <property type="match status" value="1"/>
</dbReference>
<dbReference type="Gene3D" id="3.40.50.720">
    <property type="entry name" value="NAD(P)-binding Rossmann-like Domain"/>
    <property type="match status" value="1"/>
</dbReference>
<dbReference type="InterPro" id="IPR036291">
    <property type="entry name" value="NAD(P)-bd_dom_sf"/>
</dbReference>
<dbReference type="SUPFAM" id="SSF51735">
    <property type="entry name" value="NAD(P)-binding Rossmann-fold domains"/>
    <property type="match status" value="1"/>
</dbReference>
<evidence type="ECO:0000256" key="1">
    <source>
        <dbReference type="ARBA" id="ARBA00001947"/>
    </source>
</evidence>
<organism evidence="6">
    <name type="scientific">Bosea sp. NBC_00436</name>
    <dbReference type="NCBI Taxonomy" id="2969620"/>
    <lineage>
        <taxon>Bacteria</taxon>
        <taxon>Pseudomonadati</taxon>
        <taxon>Pseudomonadota</taxon>
        <taxon>Alphaproteobacteria</taxon>
        <taxon>Hyphomicrobiales</taxon>
        <taxon>Boseaceae</taxon>
        <taxon>Bosea</taxon>
    </lineage>
</organism>
<evidence type="ECO:0000313" key="6">
    <source>
        <dbReference type="EMBL" id="UZF85071.1"/>
    </source>
</evidence>
<dbReference type="GO" id="GO:0016491">
    <property type="term" value="F:oxidoreductase activity"/>
    <property type="evidence" value="ECO:0007669"/>
    <property type="project" value="UniProtKB-KW"/>
</dbReference>
<evidence type="ECO:0000256" key="4">
    <source>
        <dbReference type="ARBA" id="ARBA00022833"/>
    </source>
</evidence>
<reference evidence="6" key="1">
    <citation type="submission" date="2022-08" db="EMBL/GenBank/DDBJ databases">
        <title>Complete Genome Sequences of 2 Bosea sp. soil isolates.</title>
        <authorList>
            <person name="Alvarez Arevalo M."/>
            <person name="Sterndorff E.B."/>
            <person name="Faurdal D."/>
            <person name="Joergensen T.S."/>
            <person name="Weber T."/>
        </authorList>
    </citation>
    <scope>NUCLEOTIDE SEQUENCE</scope>
    <source>
        <strain evidence="6">NBC_00436</strain>
    </source>
</reference>
<evidence type="ECO:0000256" key="3">
    <source>
        <dbReference type="ARBA" id="ARBA00022723"/>
    </source>
</evidence>
<proteinExistence type="inferred from homology"/>
<protein>
    <submittedName>
        <fullName evidence="6">Zinc-binding alcohol dehydrogenase</fullName>
    </submittedName>
</protein>
<accession>A0A9E7ZQG2</accession>
<evidence type="ECO:0000256" key="5">
    <source>
        <dbReference type="ARBA" id="ARBA00023002"/>
    </source>
</evidence>
<evidence type="ECO:0000256" key="2">
    <source>
        <dbReference type="ARBA" id="ARBA00008072"/>
    </source>
</evidence>
<comment type="similarity">
    <text evidence="2">Belongs to the zinc-containing alcohol dehydrogenase family.</text>
</comment>
<dbReference type="PANTHER" id="PTHR43350:SF19">
    <property type="entry name" value="D-GULOSIDE 3-DEHYDROGENASE"/>
    <property type="match status" value="1"/>
</dbReference>
<dbReference type="AlphaFoldDB" id="A0A9E7ZQG2"/>
<keyword evidence="3" id="KW-0479">Metal-binding</keyword>
<sequence>MARELKPATPIDARTKALALWYTAPRECNLNEVVLPALGPEDCLLTTLWSGVSRGTERLVCEGRVPCSEHERMRAPFQQGDFPFPVKYGYCAVGRIDAGPQDLLGRIAFCLHPHQERFVAPRDRLVPVPDGVPARRAILAANMETALNAHWDAGSGPADRIVIVGGGVLGLLVAWLAARLPRAEVTLVDVEPSRAALAAKLGFNFASPDTAPRDADIVFHASATAAGLTTAIATAGTEARIVELSWYGEGAVPAPLGGAFHARRLQLVSSQVGLVSASRRARWSYARRAEAAMALLADDRLDALITDEIAFPDLPRRLPALLAPGAAGLTAAICYETRP</sequence>
<dbReference type="GO" id="GO:0046872">
    <property type="term" value="F:metal ion binding"/>
    <property type="evidence" value="ECO:0007669"/>
    <property type="project" value="UniProtKB-KW"/>
</dbReference>
<dbReference type="EMBL" id="CP102774">
    <property type="protein sequence ID" value="UZF85071.1"/>
    <property type="molecule type" value="Genomic_DNA"/>
</dbReference>
<dbReference type="Gene3D" id="3.90.180.10">
    <property type="entry name" value="Medium-chain alcohol dehydrogenases, catalytic domain"/>
    <property type="match status" value="1"/>
</dbReference>
<name>A0A9E7ZQG2_9HYPH</name>
<dbReference type="InterPro" id="IPR011032">
    <property type="entry name" value="GroES-like_sf"/>
</dbReference>
<dbReference type="SUPFAM" id="SSF50129">
    <property type="entry name" value="GroES-like"/>
    <property type="match status" value="1"/>
</dbReference>
<gene>
    <name evidence="6" type="ORF">NWE54_14640</name>
</gene>
<dbReference type="CDD" id="cd08255">
    <property type="entry name" value="2-desacetyl-2-hydroxyethyl_bacteriochlorophyllide_like"/>
    <property type="match status" value="1"/>
</dbReference>
<keyword evidence="5" id="KW-0560">Oxidoreductase</keyword>
<comment type="cofactor">
    <cofactor evidence="1">
        <name>Zn(2+)</name>
        <dbReference type="ChEBI" id="CHEBI:29105"/>
    </cofactor>
</comment>
<keyword evidence="4" id="KW-0862">Zinc</keyword>